<feature type="transmembrane region" description="Helical" evidence="6">
    <location>
        <begin position="335"/>
        <end position="358"/>
    </location>
</feature>
<evidence type="ECO:0000256" key="1">
    <source>
        <dbReference type="ARBA" id="ARBA00004127"/>
    </source>
</evidence>
<dbReference type="EMBL" id="ML991772">
    <property type="protein sequence ID" value="KAF2239673.1"/>
    <property type="molecule type" value="Genomic_DNA"/>
</dbReference>
<organism evidence="8 9">
    <name type="scientific">Viridothelium virens</name>
    <name type="common">Speckled blister lichen</name>
    <name type="synonym">Trypethelium virens</name>
    <dbReference type="NCBI Taxonomy" id="1048519"/>
    <lineage>
        <taxon>Eukaryota</taxon>
        <taxon>Fungi</taxon>
        <taxon>Dikarya</taxon>
        <taxon>Ascomycota</taxon>
        <taxon>Pezizomycotina</taxon>
        <taxon>Dothideomycetes</taxon>
        <taxon>Dothideomycetes incertae sedis</taxon>
        <taxon>Trypetheliales</taxon>
        <taxon>Trypetheliaceae</taxon>
        <taxon>Viridothelium</taxon>
    </lineage>
</organism>
<feature type="transmembrane region" description="Helical" evidence="6">
    <location>
        <begin position="228"/>
        <end position="254"/>
    </location>
</feature>
<dbReference type="GO" id="GO:0015174">
    <property type="term" value="F:basic amino acid transmembrane transporter activity"/>
    <property type="evidence" value="ECO:0007669"/>
    <property type="project" value="TreeGrafter"/>
</dbReference>
<feature type="transmembrane region" description="Helical" evidence="6">
    <location>
        <begin position="275"/>
        <end position="292"/>
    </location>
</feature>
<feature type="domain" description="Major facilitator superfamily (MFS) profile" evidence="7">
    <location>
        <begin position="1"/>
        <end position="365"/>
    </location>
</feature>
<feature type="transmembrane region" description="Helical" evidence="6">
    <location>
        <begin position="67"/>
        <end position="86"/>
    </location>
</feature>
<feature type="transmembrane region" description="Helical" evidence="6">
    <location>
        <begin position="176"/>
        <end position="194"/>
    </location>
</feature>
<dbReference type="PANTHER" id="PTHR23501">
    <property type="entry name" value="MAJOR FACILITATOR SUPERFAMILY"/>
    <property type="match status" value="1"/>
</dbReference>
<evidence type="ECO:0000256" key="4">
    <source>
        <dbReference type="ARBA" id="ARBA00022989"/>
    </source>
</evidence>
<evidence type="ECO:0000313" key="9">
    <source>
        <dbReference type="Proteomes" id="UP000800092"/>
    </source>
</evidence>
<proteinExistence type="predicted"/>
<dbReference type="OrthoDB" id="3437016at2759"/>
<comment type="subcellular location">
    <subcellularLocation>
        <location evidence="1">Endomembrane system</location>
        <topology evidence="1">Multi-pass membrane protein</topology>
    </subcellularLocation>
</comment>
<keyword evidence="3 6" id="KW-0812">Transmembrane</keyword>
<keyword evidence="9" id="KW-1185">Reference proteome</keyword>
<protein>
    <submittedName>
        <fullName evidence="8">MFS general substrate transporter</fullName>
    </submittedName>
</protein>
<keyword evidence="5 6" id="KW-0472">Membrane</keyword>
<dbReference type="InterPro" id="IPR036259">
    <property type="entry name" value="MFS_trans_sf"/>
</dbReference>
<sequence length="373" mass="40670">MYQGIGNICYGVGSGLGGVFGGSMNDRWGWRSAFHFQLPFIALSTILVAFTVQVPVKETDKSRIKRVDFLGGITLVIALVLLLLGLNSGGNIVPWTHPLVLTTLPLSAILLCVFVCIEDQVAAEPIIPVRLVINRTVLSACLTNWFITMSAYGVLYYVPIYFQIRGFSPTRAGAQLIPNSIGGALGSLGAGLIMRWTGRYYYLNLGIESTVVLAYVLISIFFRDHLAVWPPFIILFLAGFGYGSMLTLTLIALISGVDHSQQAVITSASYAFRSTGATIGITIASVVFQNVLKSELWARFGNEPNAEKIIRALRDSIDEINRVPASWRSGVFESYIHAIEGVWLAILGTGAVGAVISLSMREYKLHNTLDRSK</sequence>
<feature type="transmembrane region" description="Helical" evidence="6">
    <location>
        <begin position="34"/>
        <end position="55"/>
    </location>
</feature>
<feature type="transmembrane region" description="Helical" evidence="6">
    <location>
        <begin position="98"/>
        <end position="117"/>
    </location>
</feature>
<name>A0A6A6HQ65_VIRVR</name>
<reference evidence="8" key="1">
    <citation type="journal article" date="2020" name="Stud. Mycol.">
        <title>101 Dothideomycetes genomes: a test case for predicting lifestyles and emergence of pathogens.</title>
        <authorList>
            <person name="Haridas S."/>
            <person name="Albert R."/>
            <person name="Binder M."/>
            <person name="Bloem J."/>
            <person name="Labutti K."/>
            <person name="Salamov A."/>
            <person name="Andreopoulos B."/>
            <person name="Baker S."/>
            <person name="Barry K."/>
            <person name="Bills G."/>
            <person name="Bluhm B."/>
            <person name="Cannon C."/>
            <person name="Castanera R."/>
            <person name="Culley D."/>
            <person name="Daum C."/>
            <person name="Ezra D."/>
            <person name="Gonzalez J."/>
            <person name="Henrissat B."/>
            <person name="Kuo A."/>
            <person name="Liang C."/>
            <person name="Lipzen A."/>
            <person name="Lutzoni F."/>
            <person name="Magnuson J."/>
            <person name="Mondo S."/>
            <person name="Nolan M."/>
            <person name="Ohm R."/>
            <person name="Pangilinan J."/>
            <person name="Park H.-J."/>
            <person name="Ramirez L."/>
            <person name="Alfaro M."/>
            <person name="Sun H."/>
            <person name="Tritt A."/>
            <person name="Yoshinaga Y."/>
            <person name="Zwiers L.-H."/>
            <person name="Turgeon B."/>
            <person name="Goodwin S."/>
            <person name="Spatafora J."/>
            <person name="Crous P."/>
            <person name="Grigoriev I."/>
        </authorList>
    </citation>
    <scope>NUCLEOTIDE SEQUENCE</scope>
    <source>
        <strain evidence="8">Tuck. ex Michener</strain>
    </source>
</reference>
<dbReference type="Pfam" id="PF07690">
    <property type="entry name" value="MFS_1"/>
    <property type="match status" value="1"/>
</dbReference>
<accession>A0A6A6HQ65</accession>
<keyword evidence="4 6" id="KW-1133">Transmembrane helix</keyword>
<evidence type="ECO:0000256" key="2">
    <source>
        <dbReference type="ARBA" id="ARBA00022448"/>
    </source>
</evidence>
<dbReference type="InterPro" id="IPR011701">
    <property type="entry name" value="MFS"/>
</dbReference>
<dbReference type="GO" id="GO:0012505">
    <property type="term" value="C:endomembrane system"/>
    <property type="evidence" value="ECO:0007669"/>
    <property type="project" value="UniProtKB-SubCell"/>
</dbReference>
<evidence type="ECO:0000256" key="5">
    <source>
        <dbReference type="ARBA" id="ARBA00023136"/>
    </source>
</evidence>
<dbReference type="PROSITE" id="PS50850">
    <property type="entry name" value="MFS"/>
    <property type="match status" value="1"/>
</dbReference>
<dbReference type="Proteomes" id="UP000800092">
    <property type="component" value="Unassembled WGS sequence"/>
</dbReference>
<gene>
    <name evidence="8" type="ORF">EV356DRAFT_499870</name>
</gene>
<dbReference type="InterPro" id="IPR020846">
    <property type="entry name" value="MFS_dom"/>
</dbReference>
<feature type="transmembrane region" description="Helical" evidence="6">
    <location>
        <begin position="201"/>
        <end position="222"/>
    </location>
</feature>
<evidence type="ECO:0000256" key="3">
    <source>
        <dbReference type="ARBA" id="ARBA00022692"/>
    </source>
</evidence>
<dbReference type="PANTHER" id="PTHR23501:SF191">
    <property type="entry name" value="VACUOLAR BASIC AMINO ACID TRANSPORTER 4"/>
    <property type="match status" value="1"/>
</dbReference>
<dbReference type="Gene3D" id="1.20.1250.20">
    <property type="entry name" value="MFS general substrate transporter like domains"/>
    <property type="match status" value="1"/>
</dbReference>
<evidence type="ECO:0000256" key="6">
    <source>
        <dbReference type="SAM" id="Phobius"/>
    </source>
</evidence>
<evidence type="ECO:0000259" key="7">
    <source>
        <dbReference type="PROSITE" id="PS50850"/>
    </source>
</evidence>
<keyword evidence="2" id="KW-0813">Transport</keyword>
<evidence type="ECO:0000313" key="8">
    <source>
        <dbReference type="EMBL" id="KAF2239673.1"/>
    </source>
</evidence>
<dbReference type="AlphaFoldDB" id="A0A6A6HQ65"/>
<feature type="transmembrane region" description="Helical" evidence="6">
    <location>
        <begin position="137"/>
        <end position="164"/>
    </location>
</feature>
<dbReference type="GO" id="GO:0000329">
    <property type="term" value="C:fungal-type vacuole membrane"/>
    <property type="evidence" value="ECO:0007669"/>
    <property type="project" value="TreeGrafter"/>
</dbReference>
<dbReference type="SUPFAM" id="SSF103473">
    <property type="entry name" value="MFS general substrate transporter"/>
    <property type="match status" value="1"/>
</dbReference>